<evidence type="ECO:0000313" key="2">
    <source>
        <dbReference type="Proteomes" id="UP000054477"/>
    </source>
</evidence>
<dbReference type="AlphaFoldDB" id="A0A0C9WI87"/>
<name>A0A0C9WI87_9AGAR</name>
<keyword evidence="2" id="KW-1185">Reference proteome</keyword>
<protein>
    <submittedName>
        <fullName evidence="1">Uncharacterized protein</fullName>
    </submittedName>
</protein>
<sequence length="194" mass="21441">MVSLESAHRRAHFGSFFPGLEYTSSRSNQGIATGRKGVVVVLKMKKNIDQLDDESIYSLDFFALPLWSPVAKWYRPSSFTPPPPLLLLSTGVSISNSSSSQEGLSALQTSLFTSGQTFSCYPRVAEVACPSAFASHPYIGVWISYRQGGLSQCWARYAEVKHRVFRAPRSPVRTSLSLEATTCLRCLPISRDLL</sequence>
<reference evidence="2" key="2">
    <citation type="submission" date="2015-01" db="EMBL/GenBank/DDBJ databases">
        <title>Evolutionary Origins and Diversification of the Mycorrhizal Mutualists.</title>
        <authorList>
            <consortium name="DOE Joint Genome Institute"/>
            <consortium name="Mycorrhizal Genomics Consortium"/>
            <person name="Kohler A."/>
            <person name="Kuo A."/>
            <person name="Nagy L.G."/>
            <person name="Floudas D."/>
            <person name="Copeland A."/>
            <person name="Barry K.W."/>
            <person name="Cichocki N."/>
            <person name="Veneault-Fourrey C."/>
            <person name="LaButti K."/>
            <person name="Lindquist E.A."/>
            <person name="Lipzen A."/>
            <person name="Lundell T."/>
            <person name="Morin E."/>
            <person name="Murat C."/>
            <person name="Riley R."/>
            <person name="Ohm R."/>
            <person name="Sun H."/>
            <person name="Tunlid A."/>
            <person name="Henrissat B."/>
            <person name="Grigoriev I.V."/>
            <person name="Hibbett D.S."/>
            <person name="Martin F."/>
        </authorList>
    </citation>
    <scope>NUCLEOTIDE SEQUENCE [LARGE SCALE GENOMIC DNA]</scope>
    <source>
        <strain evidence="2">LaAM-08-1</strain>
    </source>
</reference>
<dbReference type="EMBL" id="KN838904">
    <property type="protein sequence ID" value="KIJ92514.1"/>
    <property type="molecule type" value="Genomic_DNA"/>
</dbReference>
<proteinExistence type="predicted"/>
<dbReference type="Proteomes" id="UP000054477">
    <property type="component" value="Unassembled WGS sequence"/>
</dbReference>
<accession>A0A0C9WI87</accession>
<organism evidence="1 2">
    <name type="scientific">Laccaria amethystina LaAM-08-1</name>
    <dbReference type="NCBI Taxonomy" id="1095629"/>
    <lineage>
        <taxon>Eukaryota</taxon>
        <taxon>Fungi</taxon>
        <taxon>Dikarya</taxon>
        <taxon>Basidiomycota</taxon>
        <taxon>Agaricomycotina</taxon>
        <taxon>Agaricomycetes</taxon>
        <taxon>Agaricomycetidae</taxon>
        <taxon>Agaricales</taxon>
        <taxon>Agaricineae</taxon>
        <taxon>Hydnangiaceae</taxon>
        <taxon>Laccaria</taxon>
    </lineage>
</organism>
<evidence type="ECO:0000313" key="1">
    <source>
        <dbReference type="EMBL" id="KIJ92514.1"/>
    </source>
</evidence>
<gene>
    <name evidence="1" type="ORF">K443DRAFT_430444</name>
</gene>
<dbReference type="HOGENOM" id="CLU_1402647_0_0_1"/>
<reference evidence="1 2" key="1">
    <citation type="submission" date="2014-04" db="EMBL/GenBank/DDBJ databases">
        <authorList>
            <consortium name="DOE Joint Genome Institute"/>
            <person name="Kuo A."/>
            <person name="Kohler A."/>
            <person name="Nagy L.G."/>
            <person name="Floudas D."/>
            <person name="Copeland A."/>
            <person name="Barry K.W."/>
            <person name="Cichocki N."/>
            <person name="Veneault-Fourrey C."/>
            <person name="LaButti K."/>
            <person name="Lindquist E.A."/>
            <person name="Lipzen A."/>
            <person name="Lundell T."/>
            <person name="Morin E."/>
            <person name="Murat C."/>
            <person name="Sun H."/>
            <person name="Tunlid A."/>
            <person name="Henrissat B."/>
            <person name="Grigoriev I.V."/>
            <person name="Hibbett D.S."/>
            <person name="Martin F."/>
            <person name="Nordberg H.P."/>
            <person name="Cantor M.N."/>
            <person name="Hua S.X."/>
        </authorList>
    </citation>
    <scope>NUCLEOTIDE SEQUENCE [LARGE SCALE GENOMIC DNA]</scope>
    <source>
        <strain evidence="1 2">LaAM-08-1</strain>
    </source>
</reference>